<feature type="region of interest" description="Disordered" evidence="1">
    <location>
        <begin position="124"/>
        <end position="144"/>
    </location>
</feature>
<gene>
    <name evidence="2" type="ORF">SCF082_LOCUS28662</name>
</gene>
<organism evidence="2 3">
    <name type="scientific">Durusdinium trenchii</name>
    <dbReference type="NCBI Taxonomy" id="1381693"/>
    <lineage>
        <taxon>Eukaryota</taxon>
        <taxon>Sar</taxon>
        <taxon>Alveolata</taxon>
        <taxon>Dinophyceae</taxon>
        <taxon>Suessiales</taxon>
        <taxon>Symbiodiniaceae</taxon>
        <taxon>Durusdinium</taxon>
    </lineage>
</organism>
<dbReference type="Proteomes" id="UP001642464">
    <property type="component" value="Unassembled WGS sequence"/>
</dbReference>
<evidence type="ECO:0000313" key="3">
    <source>
        <dbReference type="Proteomes" id="UP001642464"/>
    </source>
</evidence>
<evidence type="ECO:0000256" key="1">
    <source>
        <dbReference type="SAM" id="MobiDB-lite"/>
    </source>
</evidence>
<comment type="caution">
    <text evidence="2">The sequence shown here is derived from an EMBL/GenBank/DDBJ whole genome shotgun (WGS) entry which is preliminary data.</text>
</comment>
<proteinExistence type="predicted"/>
<evidence type="ECO:0000313" key="2">
    <source>
        <dbReference type="EMBL" id="CAK9052390.1"/>
    </source>
</evidence>
<name>A0ABP0MLN6_9DINO</name>
<accession>A0ABP0MLN6</accession>
<sequence length="292" mass="33018">MSGWKHAEKPIQPILLHAPERENEENEPFVTVLRKLRQPTLKGDAACREHRKLLGGALDRPEVQELLASCLLTTPRARELHWLFGYSSFYAEKERRRPAMPRRSSLLVLLAACALVLPKHGAAGARPSVEQNPHYVAPNESARAERDAEGNVTLYAWARMLPTPLTCEGESCVLQRSHREAPPSLWPTEVVLPLRSTWVWRIGRLRPEGQMQVLSAWYGHPSDPGRRLDVSERVKALLEGHEHLGSGLGNLLRESLHRDGKLCLPASTQFWGQDPAPFVWKKLEVKLRPPVR</sequence>
<reference evidence="2 3" key="1">
    <citation type="submission" date="2024-02" db="EMBL/GenBank/DDBJ databases">
        <authorList>
            <person name="Chen Y."/>
            <person name="Shah S."/>
            <person name="Dougan E. K."/>
            <person name="Thang M."/>
            <person name="Chan C."/>
        </authorList>
    </citation>
    <scope>NUCLEOTIDE SEQUENCE [LARGE SCALE GENOMIC DNA]</scope>
</reference>
<protein>
    <submittedName>
        <fullName evidence="2">Uncharacterized protein</fullName>
    </submittedName>
</protein>
<keyword evidence="3" id="KW-1185">Reference proteome</keyword>
<dbReference type="EMBL" id="CAXAMM010022669">
    <property type="protein sequence ID" value="CAK9052390.1"/>
    <property type="molecule type" value="Genomic_DNA"/>
</dbReference>